<dbReference type="RefSeq" id="WP_045476309.1">
    <property type="nucleotide sequence ID" value="NZ_DF820484.1"/>
</dbReference>
<gene>
    <name evidence="2" type="ORF">WOSG25_012680</name>
</gene>
<dbReference type="eggNOG" id="COG2364">
    <property type="taxonomic scope" value="Bacteria"/>
</dbReference>
<name>A0A069CYK6_WEIOS</name>
<evidence type="ECO:0000313" key="3">
    <source>
        <dbReference type="Proteomes" id="UP000030643"/>
    </source>
</evidence>
<sequence>MYEKDGQKKPLTSLQTILLFTIGLLFDAVGNSFTVATNMGSTPWTASAANLSYISNISIPIILFAYGLIAAIANVIILKQFDWRRFLGNMIFVILFSLIIGIVDDFFIRLGLMLAPLWIRIIIDLIAVTLVAISISITQRLQFVLHPIDDLVVITRFKYFHGDAKLSQAINFSLPMLISLGVWMSTGRLAAISIGTLFLFLFQGYIIQLSDHLVFPHLVHNFERF</sequence>
<accession>A0A069CYK6</accession>
<keyword evidence="1" id="KW-1133">Transmembrane helix</keyword>
<evidence type="ECO:0000313" key="2">
    <source>
        <dbReference type="EMBL" id="GAK30171.1"/>
    </source>
</evidence>
<feature type="transmembrane region" description="Helical" evidence="1">
    <location>
        <begin position="90"/>
        <end position="111"/>
    </location>
</feature>
<keyword evidence="3" id="KW-1185">Reference proteome</keyword>
<dbReference type="Proteomes" id="UP000030643">
    <property type="component" value="Unassembled WGS sequence"/>
</dbReference>
<dbReference type="Pfam" id="PF19700">
    <property type="entry name" value="DUF6198"/>
    <property type="match status" value="1"/>
</dbReference>
<protein>
    <submittedName>
        <fullName evidence="2">Putative membrane protein</fullName>
    </submittedName>
</protein>
<dbReference type="PANTHER" id="PTHR40078:SF1">
    <property type="entry name" value="INTEGRAL MEMBRANE PROTEIN"/>
    <property type="match status" value="1"/>
</dbReference>
<keyword evidence="1" id="KW-0812">Transmembrane</keyword>
<proteinExistence type="predicted"/>
<keyword evidence="1" id="KW-0472">Membrane</keyword>
<dbReference type="PANTHER" id="PTHR40078">
    <property type="entry name" value="INTEGRAL MEMBRANE PROTEIN-RELATED"/>
    <property type="match status" value="1"/>
</dbReference>
<feature type="transmembrane region" description="Helical" evidence="1">
    <location>
        <begin position="53"/>
        <end position="78"/>
    </location>
</feature>
<feature type="transmembrane region" description="Helical" evidence="1">
    <location>
        <begin position="12"/>
        <end position="33"/>
    </location>
</feature>
<feature type="transmembrane region" description="Helical" evidence="1">
    <location>
        <begin position="189"/>
        <end position="207"/>
    </location>
</feature>
<dbReference type="STRING" id="1329250.WOSG25_012680"/>
<organism evidence="2 3">
    <name type="scientific">Weissella oryzae (strain DSM 25784 / JCM 18191 / LMG 30913 / SG25)</name>
    <dbReference type="NCBI Taxonomy" id="1329250"/>
    <lineage>
        <taxon>Bacteria</taxon>
        <taxon>Bacillati</taxon>
        <taxon>Bacillota</taxon>
        <taxon>Bacilli</taxon>
        <taxon>Lactobacillales</taxon>
        <taxon>Lactobacillaceae</taxon>
        <taxon>Weissella</taxon>
    </lineage>
</organism>
<reference evidence="3" key="1">
    <citation type="journal article" date="2014" name="Genome Announc.">
        <title>Draft genome sequence of Weissella oryzae SG25T, isolated from fermented rice grains.</title>
        <authorList>
            <person name="Tanizawa Y."/>
            <person name="Fujisawa T."/>
            <person name="Mochizuki T."/>
            <person name="Kaminuma E."/>
            <person name="Suzuki Y."/>
            <person name="Nakamura Y."/>
            <person name="Tohno M."/>
        </authorList>
    </citation>
    <scope>NUCLEOTIDE SEQUENCE [LARGE SCALE GENOMIC DNA]</scope>
    <source>
        <strain evidence="3">DSM 25784 / JCM 18191 / LMG 30913 / SG25</strain>
    </source>
</reference>
<dbReference type="InterPro" id="IPR038750">
    <property type="entry name" value="YczE/YyaS-like"/>
</dbReference>
<feature type="transmembrane region" description="Helical" evidence="1">
    <location>
        <begin position="117"/>
        <end position="137"/>
    </location>
</feature>
<evidence type="ECO:0000256" key="1">
    <source>
        <dbReference type="SAM" id="Phobius"/>
    </source>
</evidence>
<dbReference type="AlphaFoldDB" id="A0A069CYK6"/>
<dbReference type="OrthoDB" id="3237813at2"/>
<dbReference type="EMBL" id="DF820484">
    <property type="protein sequence ID" value="GAK30171.1"/>
    <property type="molecule type" value="Genomic_DNA"/>
</dbReference>